<evidence type="ECO:0000313" key="3">
    <source>
        <dbReference type="EMBL" id="RSN78330.1"/>
    </source>
</evidence>
<protein>
    <submittedName>
        <fullName evidence="3">CPBP family intramembrane metalloprotease</fullName>
    </submittedName>
</protein>
<dbReference type="InterPro" id="IPR003675">
    <property type="entry name" value="Rce1/LyrA-like_dom"/>
</dbReference>
<feature type="transmembrane region" description="Helical" evidence="1">
    <location>
        <begin position="103"/>
        <end position="124"/>
    </location>
</feature>
<dbReference type="Proteomes" id="UP000316217">
    <property type="component" value="Unassembled WGS sequence"/>
</dbReference>
<organism evidence="3 5">
    <name type="scientific">Candidatus Methanodesulfokora washburnensis</name>
    <dbReference type="NCBI Taxonomy" id="2478471"/>
    <lineage>
        <taxon>Archaea</taxon>
        <taxon>Thermoproteota</taxon>
        <taxon>Candidatus Korarchaeia</taxon>
        <taxon>Candidatus Korarchaeia incertae sedis</taxon>
        <taxon>Candidatus Methanodesulfokora</taxon>
    </lineage>
</organism>
<evidence type="ECO:0000256" key="1">
    <source>
        <dbReference type="SAM" id="Phobius"/>
    </source>
</evidence>
<keyword evidence="1" id="KW-0472">Membrane</keyword>
<keyword evidence="1" id="KW-0812">Transmembrane</keyword>
<feature type="domain" description="CAAX prenyl protease 2/Lysostaphin resistance protein A-like" evidence="2">
    <location>
        <begin position="82"/>
        <end position="167"/>
    </location>
</feature>
<keyword evidence="5" id="KW-1185">Reference proteome</keyword>
<dbReference type="GO" id="GO:0004175">
    <property type="term" value="F:endopeptidase activity"/>
    <property type="evidence" value="ECO:0007669"/>
    <property type="project" value="UniProtKB-ARBA"/>
</dbReference>
<gene>
    <name evidence="3" type="ORF">D6D85_01205</name>
    <name evidence="4" type="ORF">EF810_01170</name>
</gene>
<evidence type="ECO:0000313" key="4">
    <source>
        <dbReference type="EMBL" id="RZN63261.1"/>
    </source>
</evidence>
<dbReference type="AlphaFoldDB" id="A0A3R9PJP7"/>
<dbReference type="GO" id="GO:0080120">
    <property type="term" value="P:CAAX-box protein maturation"/>
    <property type="evidence" value="ECO:0007669"/>
    <property type="project" value="UniProtKB-ARBA"/>
</dbReference>
<dbReference type="Pfam" id="PF02517">
    <property type="entry name" value="Rce1-like"/>
    <property type="match status" value="1"/>
</dbReference>
<proteinExistence type="predicted"/>
<dbReference type="EMBL" id="RCOS01000021">
    <property type="protein sequence ID" value="RSN78330.1"/>
    <property type="molecule type" value="Genomic_DNA"/>
</dbReference>
<keyword evidence="1" id="KW-1133">Transmembrane helix</keyword>
<dbReference type="EMBL" id="RXII01000020">
    <property type="protein sequence ID" value="RZN63261.1"/>
    <property type="molecule type" value="Genomic_DNA"/>
</dbReference>
<dbReference type="GO" id="GO:0008237">
    <property type="term" value="F:metallopeptidase activity"/>
    <property type="evidence" value="ECO:0007669"/>
    <property type="project" value="UniProtKB-KW"/>
</dbReference>
<dbReference type="RefSeq" id="WP_125670227.1">
    <property type="nucleotide sequence ID" value="NZ_RCOS01000021.1"/>
</dbReference>
<evidence type="ECO:0000313" key="5">
    <source>
        <dbReference type="Proteomes" id="UP000277582"/>
    </source>
</evidence>
<sequence length="177" mass="19566">MGKRRIQIERQILPLLAFVFLLVSLVGAPSSPSAIVEWFYYGGAFAVPLIIIATATLEFWELFLGETHYPFEMAEAGKVGWFEVWLDNLKVGFSEEILFRTPVVLLAMAGVHPFIPAFVSSLLFGLAHWDYGLAKVPATFTAGMVLSAEAVAFGLPASVITHAFLDTFYTLQSLYLK</sequence>
<feature type="transmembrane region" description="Helical" evidence="1">
    <location>
        <begin position="12"/>
        <end position="32"/>
    </location>
</feature>
<keyword evidence="3" id="KW-0645">Protease</keyword>
<keyword evidence="3" id="KW-0378">Hydrolase</keyword>
<name>A0A3R9PJP7_9CREN</name>
<reference evidence="4 6" key="2">
    <citation type="journal article" date="2019" name="Nat. Microbiol.">
        <title>Wide diversity of methane and short-chain alkane metabolisms in uncultured archaea.</title>
        <authorList>
            <person name="Borrel G."/>
            <person name="Adam P.S."/>
            <person name="McKay L.J."/>
            <person name="Chen L.X."/>
            <person name="Sierra-Garcia I.N."/>
            <person name="Sieber C.M."/>
            <person name="Letourneur Q."/>
            <person name="Ghozlane A."/>
            <person name="Andersen G.L."/>
            <person name="Li W.J."/>
            <person name="Hallam S.J."/>
            <person name="Muyzer G."/>
            <person name="de Oliveira V.M."/>
            <person name="Inskeep W.P."/>
            <person name="Banfield J.F."/>
            <person name="Gribaldo S."/>
        </authorList>
    </citation>
    <scope>NUCLEOTIDE SEQUENCE [LARGE SCALE GENOMIC DNA]</scope>
    <source>
        <strain evidence="4">NM4</strain>
    </source>
</reference>
<keyword evidence="3" id="KW-0482">Metalloprotease</keyword>
<feature type="transmembrane region" description="Helical" evidence="1">
    <location>
        <begin position="144"/>
        <end position="165"/>
    </location>
</feature>
<dbReference type="Proteomes" id="UP000277582">
    <property type="component" value="Unassembled WGS sequence"/>
</dbReference>
<reference evidence="3 5" key="1">
    <citation type="submission" date="2018-10" db="EMBL/GenBank/DDBJ databases">
        <title>Co-occurring genomic capacity for anaerobic methane metabolism and dissimilatory sulfite reduction discovered in the Korarchaeota.</title>
        <authorList>
            <person name="Mckay L.J."/>
            <person name="Dlakic M."/>
            <person name="Fields M.W."/>
            <person name="Delmont T.O."/>
            <person name="Eren A.M."/>
            <person name="Jay Z.J."/>
            <person name="Klingelsmith K.B."/>
            <person name="Rusch D.B."/>
            <person name="Inskeep W.P."/>
        </authorList>
    </citation>
    <scope>NUCLEOTIDE SEQUENCE [LARGE SCALE GENOMIC DNA]</scope>
    <source>
        <strain evidence="3 5">MDKW</strain>
    </source>
</reference>
<accession>A0A3R9PJP7</accession>
<dbReference type="GO" id="GO:0006508">
    <property type="term" value="P:proteolysis"/>
    <property type="evidence" value="ECO:0007669"/>
    <property type="project" value="UniProtKB-KW"/>
</dbReference>
<evidence type="ECO:0000259" key="2">
    <source>
        <dbReference type="Pfam" id="PF02517"/>
    </source>
</evidence>
<comment type="caution">
    <text evidence="3">The sequence shown here is derived from an EMBL/GenBank/DDBJ whole genome shotgun (WGS) entry which is preliminary data.</text>
</comment>
<evidence type="ECO:0000313" key="6">
    <source>
        <dbReference type="Proteomes" id="UP000316217"/>
    </source>
</evidence>
<feature type="transmembrane region" description="Helical" evidence="1">
    <location>
        <begin position="38"/>
        <end position="60"/>
    </location>
</feature>